<dbReference type="Proteomes" id="UP000606935">
    <property type="component" value="Unassembled WGS sequence"/>
</dbReference>
<dbReference type="InterPro" id="IPR039697">
    <property type="entry name" value="Alcohol_dehydrogenase_Fe"/>
</dbReference>
<dbReference type="GO" id="GO:0046872">
    <property type="term" value="F:metal ion binding"/>
    <property type="evidence" value="ECO:0007669"/>
    <property type="project" value="InterPro"/>
</dbReference>
<keyword evidence="3" id="KW-0560">Oxidoreductase</keyword>
<evidence type="ECO:0000256" key="3">
    <source>
        <dbReference type="ARBA" id="ARBA00023002"/>
    </source>
</evidence>
<comment type="cofactor">
    <cofactor evidence="1">
        <name>Fe cation</name>
        <dbReference type="ChEBI" id="CHEBI:24875"/>
    </cofactor>
</comment>
<gene>
    <name evidence="6" type="ORF">GCM10010982_06680</name>
</gene>
<evidence type="ECO:0000256" key="1">
    <source>
        <dbReference type="ARBA" id="ARBA00001962"/>
    </source>
</evidence>
<evidence type="ECO:0000259" key="5">
    <source>
        <dbReference type="Pfam" id="PF25137"/>
    </source>
</evidence>
<dbReference type="SUPFAM" id="SSF56796">
    <property type="entry name" value="Dehydroquinate synthase-like"/>
    <property type="match status" value="1"/>
</dbReference>
<dbReference type="CDD" id="cd08551">
    <property type="entry name" value="Fe-ADH"/>
    <property type="match status" value="1"/>
</dbReference>
<keyword evidence="7" id="KW-1185">Reference proteome</keyword>
<dbReference type="AlphaFoldDB" id="A0A917YSK7"/>
<evidence type="ECO:0000256" key="2">
    <source>
        <dbReference type="ARBA" id="ARBA00007358"/>
    </source>
</evidence>
<accession>A0A917YSK7</accession>
<dbReference type="InterPro" id="IPR056798">
    <property type="entry name" value="ADH_Fe_C"/>
</dbReference>
<dbReference type="Gene3D" id="3.40.50.1970">
    <property type="match status" value="1"/>
</dbReference>
<protein>
    <submittedName>
        <fullName evidence="6">Alcohol dehydrogenase</fullName>
    </submittedName>
</protein>
<name>A0A917YSK7_9ALTE</name>
<dbReference type="PANTHER" id="PTHR11496">
    <property type="entry name" value="ALCOHOL DEHYDROGENASE"/>
    <property type="match status" value="1"/>
</dbReference>
<dbReference type="GO" id="GO:0004022">
    <property type="term" value="F:alcohol dehydrogenase (NAD+) activity"/>
    <property type="evidence" value="ECO:0007669"/>
    <property type="project" value="TreeGrafter"/>
</dbReference>
<dbReference type="PANTHER" id="PTHR11496:SF102">
    <property type="entry name" value="ALCOHOL DEHYDROGENASE 4"/>
    <property type="match status" value="1"/>
</dbReference>
<dbReference type="Pfam" id="PF25137">
    <property type="entry name" value="ADH_Fe_C"/>
    <property type="match status" value="1"/>
</dbReference>
<dbReference type="FunFam" id="3.40.50.1970:FF:000003">
    <property type="entry name" value="Alcohol dehydrogenase, iron-containing"/>
    <property type="match status" value="1"/>
</dbReference>
<sequence>MQVSHFKSAGRLITGQGATASLKDELLRLNIRKPFVVTDPGVYQSGALEHILCQLDKDVAVYKDIPPEPEIEVIENCLAEFNANAFDGIIAVGGGSAIDSAKVLAVAASQQGEIASLFGTDQVKGRHIPLIAIPTTAGTGSEVTNIAILSDPAEQLKKGIVSDYLLPDVAIVSPEMTLSCPKSVTAASGIDALVHAIESYLSVHANAVTDALAIKAMQLIYPALPKAYARGDNIQAREHMATGSLLAGLAFGNAGVGAVHALAYPLGGRYHLSHGLSNAVMLPHVLQWNLMASRERFTDIAAAIGLPSHGRSQQDIGQSLVDAITTLCREVEIPARLREFSIQENDIPLLAKEASKVTRLLNNNPRALSESDIERIYRAAY</sequence>
<organism evidence="6 7">
    <name type="scientific">Bowmanella pacifica</name>
    <dbReference type="NCBI Taxonomy" id="502051"/>
    <lineage>
        <taxon>Bacteria</taxon>
        <taxon>Pseudomonadati</taxon>
        <taxon>Pseudomonadota</taxon>
        <taxon>Gammaproteobacteria</taxon>
        <taxon>Alteromonadales</taxon>
        <taxon>Alteromonadaceae</taxon>
        <taxon>Bowmanella</taxon>
    </lineage>
</organism>
<dbReference type="Gene3D" id="1.20.1090.10">
    <property type="entry name" value="Dehydroquinate synthase-like - alpha domain"/>
    <property type="match status" value="1"/>
</dbReference>
<dbReference type="InterPro" id="IPR001670">
    <property type="entry name" value="ADH_Fe/GldA"/>
</dbReference>
<evidence type="ECO:0000313" key="6">
    <source>
        <dbReference type="EMBL" id="GGO65269.1"/>
    </source>
</evidence>
<feature type="domain" description="Alcohol dehydrogenase iron-type/glycerol dehydrogenase GldA" evidence="4">
    <location>
        <begin position="11"/>
        <end position="174"/>
    </location>
</feature>
<comment type="similarity">
    <text evidence="2">Belongs to the iron-containing alcohol dehydrogenase family.</text>
</comment>
<evidence type="ECO:0000313" key="7">
    <source>
        <dbReference type="Proteomes" id="UP000606935"/>
    </source>
</evidence>
<proteinExistence type="inferred from homology"/>
<evidence type="ECO:0000259" key="4">
    <source>
        <dbReference type="Pfam" id="PF00465"/>
    </source>
</evidence>
<dbReference type="Pfam" id="PF00465">
    <property type="entry name" value="Fe-ADH"/>
    <property type="match status" value="1"/>
</dbReference>
<dbReference type="FunFam" id="1.20.1090.10:FF:000001">
    <property type="entry name" value="Aldehyde-alcohol dehydrogenase"/>
    <property type="match status" value="1"/>
</dbReference>
<reference evidence="6" key="2">
    <citation type="submission" date="2020-09" db="EMBL/GenBank/DDBJ databases">
        <authorList>
            <person name="Sun Q."/>
            <person name="Zhou Y."/>
        </authorList>
    </citation>
    <scope>NUCLEOTIDE SEQUENCE</scope>
    <source>
        <strain evidence="6">CGMCC 1.7086</strain>
    </source>
</reference>
<dbReference type="RefSeq" id="WP_188690269.1">
    <property type="nucleotide sequence ID" value="NZ_BMLS01000001.1"/>
</dbReference>
<feature type="domain" description="Fe-containing alcohol dehydrogenase-like C-terminal" evidence="5">
    <location>
        <begin position="185"/>
        <end position="381"/>
    </location>
</feature>
<comment type="caution">
    <text evidence="6">The sequence shown here is derived from an EMBL/GenBank/DDBJ whole genome shotgun (WGS) entry which is preliminary data.</text>
</comment>
<reference evidence="6" key="1">
    <citation type="journal article" date="2014" name="Int. J. Syst. Evol. Microbiol.">
        <title>Complete genome sequence of Corynebacterium casei LMG S-19264T (=DSM 44701T), isolated from a smear-ripened cheese.</title>
        <authorList>
            <consortium name="US DOE Joint Genome Institute (JGI-PGF)"/>
            <person name="Walter F."/>
            <person name="Albersmeier A."/>
            <person name="Kalinowski J."/>
            <person name="Ruckert C."/>
        </authorList>
    </citation>
    <scope>NUCLEOTIDE SEQUENCE</scope>
    <source>
        <strain evidence="6">CGMCC 1.7086</strain>
    </source>
</reference>
<dbReference type="EMBL" id="BMLS01000001">
    <property type="protein sequence ID" value="GGO65269.1"/>
    <property type="molecule type" value="Genomic_DNA"/>
</dbReference>